<organism evidence="2 3">
    <name type="scientific">Salix udensis</name>
    <dbReference type="NCBI Taxonomy" id="889485"/>
    <lineage>
        <taxon>Eukaryota</taxon>
        <taxon>Viridiplantae</taxon>
        <taxon>Streptophyta</taxon>
        <taxon>Embryophyta</taxon>
        <taxon>Tracheophyta</taxon>
        <taxon>Spermatophyta</taxon>
        <taxon>Magnoliopsida</taxon>
        <taxon>eudicotyledons</taxon>
        <taxon>Gunneridae</taxon>
        <taxon>Pentapetalae</taxon>
        <taxon>rosids</taxon>
        <taxon>fabids</taxon>
        <taxon>Malpighiales</taxon>
        <taxon>Salicaceae</taxon>
        <taxon>Saliceae</taxon>
        <taxon>Salix</taxon>
    </lineage>
</organism>
<dbReference type="AlphaFoldDB" id="A0AAD6PFP4"/>
<evidence type="ECO:0000313" key="2">
    <source>
        <dbReference type="EMBL" id="KAJ6427315.1"/>
    </source>
</evidence>
<accession>A0AAD6PFP4</accession>
<evidence type="ECO:0000256" key="1">
    <source>
        <dbReference type="SAM" id="MobiDB-lite"/>
    </source>
</evidence>
<dbReference type="Proteomes" id="UP001162972">
    <property type="component" value="Chromosome 1"/>
</dbReference>
<comment type="caution">
    <text evidence="2">The sequence shown here is derived from an EMBL/GenBank/DDBJ whole genome shotgun (WGS) entry which is preliminary data.</text>
</comment>
<proteinExistence type="predicted"/>
<protein>
    <submittedName>
        <fullName evidence="2">Uncharacterized protein</fullName>
    </submittedName>
</protein>
<dbReference type="InterPro" id="IPR052451">
    <property type="entry name" value="Ser/Thr_kinase-like"/>
</dbReference>
<gene>
    <name evidence="2" type="ORF">OIU84_022831</name>
</gene>
<reference evidence="2 3" key="1">
    <citation type="journal article" date="2023" name="Int. J. Mol. Sci.">
        <title>De Novo Assembly and Annotation of 11 Diverse Shrub Willow (Salix) Genomes Reveals Novel Gene Organization in Sex-Linked Regions.</title>
        <authorList>
            <person name="Hyden B."/>
            <person name="Feng K."/>
            <person name="Yates T.B."/>
            <person name="Jawdy S."/>
            <person name="Cereghino C."/>
            <person name="Smart L.B."/>
            <person name="Muchero W."/>
        </authorList>
    </citation>
    <scope>NUCLEOTIDE SEQUENCE [LARGE SCALE GENOMIC DNA]</scope>
    <source>
        <tissue evidence="2">Shoot tip</tissue>
    </source>
</reference>
<name>A0AAD6PFP4_9ROSI</name>
<dbReference type="PANTHER" id="PTHR48008">
    <property type="entry name" value="LEUCINE-RICH REPEAT RECEPTOR-LIKE PROTEIN KINASE IMK3-RELATED"/>
    <property type="match status" value="1"/>
</dbReference>
<feature type="region of interest" description="Disordered" evidence="1">
    <location>
        <begin position="1"/>
        <end position="37"/>
    </location>
</feature>
<evidence type="ECO:0000313" key="3">
    <source>
        <dbReference type="Proteomes" id="UP001162972"/>
    </source>
</evidence>
<dbReference type="Gene3D" id="3.30.200.20">
    <property type="entry name" value="Phosphorylase Kinase, domain 1"/>
    <property type="match status" value="1"/>
</dbReference>
<dbReference type="PANTHER" id="PTHR48008:SF2">
    <property type="entry name" value="PROBABLY INACTIVE LEUCINE-RICH REPEAT RECEPTOR-LIKE PROTEIN KINASE IMK2"/>
    <property type="match status" value="1"/>
</dbReference>
<keyword evidence="3" id="KW-1185">Reference proteome</keyword>
<dbReference type="EMBL" id="JAPFFJ010000005">
    <property type="protein sequence ID" value="KAJ6427315.1"/>
    <property type="molecule type" value="Genomic_DNA"/>
</dbReference>
<sequence length="100" mass="10195">MLPSGQPCGGGLVGDDEGDVGKGVVGKNGKTTMQGLLGKSDKTGVVVGLEVESGGEMANDLSCATAEIMGKSSYGTTYKATLEDDNQVVVKRLREKTSKG</sequence>